<evidence type="ECO:0000313" key="4">
    <source>
        <dbReference type="Proteomes" id="UP000183832"/>
    </source>
</evidence>
<dbReference type="SUPFAM" id="SSF52047">
    <property type="entry name" value="RNI-like"/>
    <property type="match status" value="1"/>
</dbReference>
<dbReference type="OrthoDB" id="10257471at2759"/>
<dbReference type="InterPro" id="IPR036047">
    <property type="entry name" value="F-box-like_dom_sf"/>
</dbReference>
<dbReference type="GO" id="GO:0019005">
    <property type="term" value="C:SCF ubiquitin ligase complex"/>
    <property type="evidence" value="ECO:0007669"/>
    <property type="project" value="TreeGrafter"/>
</dbReference>
<dbReference type="Proteomes" id="UP000183832">
    <property type="component" value="Unassembled WGS sequence"/>
</dbReference>
<organism evidence="3 4">
    <name type="scientific">Clunio marinus</name>
    <dbReference type="NCBI Taxonomy" id="568069"/>
    <lineage>
        <taxon>Eukaryota</taxon>
        <taxon>Metazoa</taxon>
        <taxon>Ecdysozoa</taxon>
        <taxon>Arthropoda</taxon>
        <taxon>Hexapoda</taxon>
        <taxon>Insecta</taxon>
        <taxon>Pterygota</taxon>
        <taxon>Neoptera</taxon>
        <taxon>Endopterygota</taxon>
        <taxon>Diptera</taxon>
        <taxon>Nematocera</taxon>
        <taxon>Chironomoidea</taxon>
        <taxon>Chironomidae</taxon>
        <taxon>Clunio</taxon>
    </lineage>
</organism>
<name>A0A1J1J978_9DIPT</name>
<protein>
    <submittedName>
        <fullName evidence="3">CLUMA_CG021574, isoform A</fullName>
    </submittedName>
</protein>
<dbReference type="Pfam" id="PF00646">
    <property type="entry name" value="F-box"/>
    <property type="match status" value="1"/>
</dbReference>
<dbReference type="AlphaFoldDB" id="A0A1J1J978"/>
<feature type="domain" description="F-box" evidence="2">
    <location>
        <begin position="33"/>
        <end position="87"/>
    </location>
</feature>
<dbReference type="InterPro" id="IPR032675">
    <property type="entry name" value="LRR_dom_sf"/>
</dbReference>
<evidence type="ECO:0000313" key="3">
    <source>
        <dbReference type="EMBL" id="CRL08610.1"/>
    </source>
</evidence>
<dbReference type="Gene3D" id="3.80.10.10">
    <property type="entry name" value="Ribonuclease Inhibitor"/>
    <property type="match status" value="1"/>
</dbReference>
<dbReference type="GO" id="GO:0031146">
    <property type="term" value="P:SCF-dependent proteasomal ubiquitin-dependent protein catabolic process"/>
    <property type="evidence" value="ECO:0007669"/>
    <property type="project" value="TreeGrafter"/>
</dbReference>
<dbReference type="EMBL" id="CVRI01000075">
    <property type="protein sequence ID" value="CRL08610.1"/>
    <property type="molecule type" value="Genomic_DNA"/>
</dbReference>
<sequence length="597" mass="70139">MEETTTKRQKLSSVEYNAEDKSNEMSQPFELQEIHILNLPNEILLYIFNYVNISSRKVVSEVCRKFYELICIVERDCHPLELSFQQIYNEDVRISIINSSREFNELTINHYSQSTSILENIKYVNDVTQKFGARLRKFELVSDGGRVSTLKESQLIKILSSIPNVEVLVLNNIVVKSEQNPDDNIAEFNLHKLKELTIDECYLNSLIIFKRIPKDTLRKLTCYLNSLTIFKRIPKDTLRKLTFTSDPVDQMQFQQFLNQQRNIKKFELFDMTEVKFNHLKLEHLKISQNCLMNIPEVLQQQPKLLHLDSATTLFNDEAFAAMCELKNLEIAKIIIDEVSGNVFQFLRQLVNLKELRLESYCCEEWKNLRELSVMPLNIEKLTLLYCDERIPDEIFIQSSQNLRKLKHIEIVNISIQIINTILQYFPNLESIYFGFGYIYGVPDDELIINEQLNCENLKQFVVVNIDDDLEENSRSLLKLVSLCPNLERIMLSQLCQTVNEDLQQILNDHPKLTHLSLEFTHFQFENETIELIRSTRKRLQLIRLAGLSSLPSRLILEELFEADFPYINDNPSSSIELILKKRNITDWYLNFKDMDSY</sequence>
<dbReference type="CDD" id="cd09917">
    <property type="entry name" value="F-box_SF"/>
    <property type="match status" value="1"/>
</dbReference>
<dbReference type="PANTHER" id="PTHR13318">
    <property type="entry name" value="PARTNER OF PAIRED, ISOFORM B-RELATED"/>
    <property type="match status" value="1"/>
</dbReference>
<dbReference type="PANTHER" id="PTHR13318:SF169">
    <property type="entry name" value="F-BOX AND LEUCINE-RICH REPEAT PROTEIN 9"/>
    <property type="match status" value="1"/>
</dbReference>
<dbReference type="SMART" id="SM00256">
    <property type="entry name" value="FBOX"/>
    <property type="match status" value="1"/>
</dbReference>
<evidence type="ECO:0000256" key="1">
    <source>
        <dbReference type="SAM" id="MobiDB-lite"/>
    </source>
</evidence>
<evidence type="ECO:0000259" key="2">
    <source>
        <dbReference type="PROSITE" id="PS50181"/>
    </source>
</evidence>
<accession>A0A1J1J978</accession>
<keyword evidence="4" id="KW-1185">Reference proteome</keyword>
<reference evidence="3 4" key="1">
    <citation type="submission" date="2015-04" db="EMBL/GenBank/DDBJ databases">
        <authorList>
            <person name="Syromyatnikov M.Y."/>
            <person name="Popov V.N."/>
        </authorList>
    </citation>
    <scope>NUCLEOTIDE SEQUENCE [LARGE SCALE GENOMIC DNA]</scope>
</reference>
<dbReference type="InterPro" id="IPR001810">
    <property type="entry name" value="F-box_dom"/>
</dbReference>
<dbReference type="PROSITE" id="PS50181">
    <property type="entry name" value="FBOX"/>
    <property type="match status" value="1"/>
</dbReference>
<gene>
    <name evidence="3" type="ORF">CLUMA_CG021574</name>
</gene>
<dbReference type="Gene3D" id="1.20.1280.50">
    <property type="match status" value="1"/>
</dbReference>
<dbReference type="SUPFAM" id="SSF81383">
    <property type="entry name" value="F-box domain"/>
    <property type="match status" value="1"/>
</dbReference>
<feature type="region of interest" description="Disordered" evidence="1">
    <location>
        <begin position="1"/>
        <end position="21"/>
    </location>
</feature>
<proteinExistence type="predicted"/>